<dbReference type="InterPro" id="IPR041780">
    <property type="entry name" value="MPP_PrpE-like"/>
</dbReference>
<sequence>MSEQAPLIVPSLSLVVLVGASGSGKSTFARAHFKPTEILSSDHYRGVVSDDENDQAASAAAFEVLHFIAGKRLASGRLAVVDATNVQADARRPLVALAREHHVLPVAIVLDMPEKLCHARNAGRPDRQFGPHVVRGQSRELRRSLKELRREGFRYVHVLSSPEEVAAATIERQRLWTDRRDERGPFDIIGDVHGCFDELVELLEALGYKLEGLPDAPRASHPEGRRAIFLGDLVDRGPRSPDVLRLAMAMVESGAALCVPGNHDVKLLKKLRGRDVKPTHGLERTLEQLEAETDAFKAKAADFIDGLVSHYVLDDGNLAVAHAGVKEAFQGRGSGAVREFCLYGETTGETDEYGLPVRYNWASEYRGKAMVVYGHTPTTVAEWENRTICIDTGCVFGGALTALRYPERELVEVKARRVYYEPAKPLAPLAGEPKAGSRGQAYDVLDIDDVRGRRAIRTRVHGMVTIREENAAAALEAMSRFAVDPRWLIYLPPTMSPSETSKDGGLLEHPREAFAYFRQNGVGRVVCEEKHMGSRAVLVVCRDETARRRRFRLDEGPLGVCTTRTGRPFFSDEARSRELIDRVRAAMDRADLWAELRTDWVCLDAELLPWSAKAQDLLRGQYAAVGSSGRASLDATVRALEKAAARDESARVLLERHAARKAAMDGYVAAYRRYCWPVRSLADLRLAPFHLLASEGAVHAARDHGFHLRQLARLAEVDPAFFVETPHRVVDLSDPQSEAQAVAFWTEMVERGGEGMVVKSWEWVVRGPRGLVQPAIKCRGPEYLRIIYGPEYLMPQHLARLRSRSVSGKRALALREYALGLEALHRFVEGEPLHRVHECVFGVLALESEPIDPRL</sequence>
<dbReference type="PRINTS" id="PR00114">
    <property type="entry name" value="STPHPHTASE"/>
</dbReference>
<reference evidence="3 4" key="1">
    <citation type="submission" date="2023-01" db="EMBL/GenBank/DDBJ databases">
        <title>Minimal conservation of predation-associated metabolite biosynthetic gene clusters underscores biosynthetic potential of Myxococcota including descriptions for ten novel species: Archangium lansinium sp. nov., Myxococcus landrumus sp. nov., Nannocystis bai.</title>
        <authorList>
            <person name="Ahearne A."/>
            <person name="Stevens C."/>
            <person name="Dowd S."/>
        </authorList>
    </citation>
    <scope>NUCLEOTIDE SEQUENCE [LARGE SCALE GENOMIC DNA]</scope>
    <source>
        <strain evidence="3 4">WIWO2</strain>
    </source>
</reference>
<dbReference type="GO" id="GO:0016301">
    <property type="term" value="F:kinase activity"/>
    <property type="evidence" value="ECO:0007669"/>
    <property type="project" value="UniProtKB-KW"/>
</dbReference>
<gene>
    <name evidence="3" type="ORF">POL72_47755</name>
</gene>
<dbReference type="EMBL" id="JAQNDK010000006">
    <property type="protein sequence ID" value="MDC0685494.1"/>
    <property type="molecule type" value="Genomic_DNA"/>
</dbReference>
<dbReference type="Gene3D" id="3.60.21.10">
    <property type="match status" value="1"/>
</dbReference>
<protein>
    <submittedName>
        <fullName evidence="3">Polynucleotide kinase-phosphatase</fullName>
    </submittedName>
</protein>
<evidence type="ECO:0000313" key="3">
    <source>
        <dbReference type="EMBL" id="MDC0685494.1"/>
    </source>
</evidence>
<dbReference type="InterPro" id="IPR024028">
    <property type="entry name" value="PNKP_bac"/>
</dbReference>
<name>A0ABT5CGE6_9BACT</name>
<dbReference type="NCBIfam" id="TIGR04075">
    <property type="entry name" value="bacter_Pnkp"/>
    <property type="match status" value="1"/>
</dbReference>
<dbReference type="PANTHER" id="PTHR42850:SF7">
    <property type="entry name" value="BIS(5'-NUCLEOSYL)-TETRAPHOSPHATASE PRPE [ASYMMETRICAL]"/>
    <property type="match status" value="1"/>
</dbReference>
<keyword evidence="3" id="KW-0808">Transferase</keyword>
<dbReference type="InterPro" id="IPR006186">
    <property type="entry name" value="Ser/Thr-sp_prot-phosphatase"/>
</dbReference>
<dbReference type="PANTHER" id="PTHR42850">
    <property type="entry name" value="METALLOPHOSPHOESTERASE"/>
    <property type="match status" value="1"/>
</dbReference>
<comment type="caution">
    <text evidence="3">The sequence shown here is derived from an EMBL/GenBank/DDBJ whole genome shotgun (WGS) entry which is preliminary data.</text>
</comment>
<evidence type="ECO:0000313" key="4">
    <source>
        <dbReference type="Proteomes" id="UP001217485"/>
    </source>
</evidence>
<accession>A0ABT5CGE6</accession>
<evidence type="ECO:0000259" key="2">
    <source>
        <dbReference type="Pfam" id="PF16542"/>
    </source>
</evidence>
<dbReference type="CDD" id="cd07423">
    <property type="entry name" value="MPP_Prp_like"/>
    <property type="match status" value="1"/>
</dbReference>
<dbReference type="SUPFAM" id="SSF52540">
    <property type="entry name" value="P-loop containing nucleoside triphosphate hydrolases"/>
    <property type="match status" value="1"/>
</dbReference>
<dbReference type="InterPro" id="IPR004843">
    <property type="entry name" value="Calcineurin-like_PHP"/>
</dbReference>
<dbReference type="Pfam" id="PF00149">
    <property type="entry name" value="Metallophos"/>
    <property type="match status" value="1"/>
</dbReference>
<keyword evidence="3" id="KW-0418">Kinase</keyword>
<evidence type="ECO:0000259" key="1">
    <source>
        <dbReference type="Pfam" id="PF00149"/>
    </source>
</evidence>
<feature type="domain" description="Polynucleotide kinase-phosphatase ligase" evidence="2">
    <location>
        <begin position="473"/>
        <end position="850"/>
    </location>
</feature>
<dbReference type="Pfam" id="PF13671">
    <property type="entry name" value="AAA_33"/>
    <property type="match status" value="1"/>
</dbReference>
<dbReference type="SUPFAM" id="SSF56300">
    <property type="entry name" value="Metallo-dependent phosphatases"/>
    <property type="match status" value="1"/>
</dbReference>
<dbReference type="InterPro" id="IPR029052">
    <property type="entry name" value="Metallo-depent_PP-like"/>
</dbReference>
<dbReference type="Pfam" id="PF16542">
    <property type="entry name" value="PNKP_ligase"/>
    <property type="match status" value="1"/>
</dbReference>
<dbReference type="InterPro" id="IPR050126">
    <property type="entry name" value="Ap4A_hydrolase"/>
</dbReference>
<organism evidence="3 4">
    <name type="scientific">Sorangium atrum</name>
    <dbReference type="NCBI Taxonomy" id="2995308"/>
    <lineage>
        <taxon>Bacteria</taxon>
        <taxon>Pseudomonadati</taxon>
        <taxon>Myxococcota</taxon>
        <taxon>Polyangia</taxon>
        <taxon>Polyangiales</taxon>
        <taxon>Polyangiaceae</taxon>
        <taxon>Sorangium</taxon>
    </lineage>
</organism>
<dbReference type="Proteomes" id="UP001217485">
    <property type="component" value="Unassembled WGS sequence"/>
</dbReference>
<dbReference type="Gene3D" id="3.40.50.300">
    <property type="entry name" value="P-loop containing nucleotide triphosphate hydrolases"/>
    <property type="match status" value="1"/>
</dbReference>
<dbReference type="SUPFAM" id="SSF56091">
    <property type="entry name" value="DNA ligase/mRNA capping enzyme, catalytic domain"/>
    <property type="match status" value="1"/>
</dbReference>
<dbReference type="InterPro" id="IPR032380">
    <property type="entry name" value="PNKP_ligase_dom"/>
</dbReference>
<proteinExistence type="predicted"/>
<dbReference type="InterPro" id="IPR027417">
    <property type="entry name" value="P-loop_NTPase"/>
</dbReference>
<keyword evidence="4" id="KW-1185">Reference proteome</keyword>
<dbReference type="RefSeq" id="WP_272103806.1">
    <property type="nucleotide sequence ID" value="NZ_JAQNDK010000006.1"/>
</dbReference>
<feature type="domain" description="Calcineurin-like phosphoesterase" evidence="1">
    <location>
        <begin position="185"/>
        <end position="379"/>
    </location>
</feature>
<dbReference type="Gene3D" id="3.30.470.30">
    <property type="entry name" value="DNA ligase/mRNA capping enzyme"/>
    <property type="match status" value="2"/>
</dbReference>